<dbReference type="GO" id="GO:0016798">
    <property type="term" value="F:hydrolase activity, acting on glycosyl bonds"/>
    <property type="evidence" value="ECO:0007669"/>
    <property type="project" value="UniProtKB-KW"/>
</dbReference>
<dbReference type="Pfam" id="PF09992">
    <property type="entry name" value="NAGPA"/>
    <property type="match status" value="1"/>
</dbReference>
<dbReference type="EMBL" id="JAYFUL010000069">
    <property type="protein sequence ID" value="MEA5260817.1"/>
    <property type="molecule type" value="Genomic_DNA"/>
</dbReference>
<evidence type="ECO:0000259" key="1">
    <source>
        <dbReference type="Pfam" id="PF09992"/>
    </source>
</evidence>
<organism evidence="2 3">
    <name type="scientific">Arcicella aquatica</name>
    <dbReference type="NCBI Taxonomy" id="217141"/>
    <lineage>
        <taxon>Bacteria</taxon>
        <taxon>Pseudomonadati</taxon>
        <taxon>Bacteroidota</taxon>
        <taxon>Cytophagia</taxon>
        <taxon>Cytophagales</taxon>
        <taxon>Flectobacillaceae</taxon>
        <taxon>Arcicella</taxon>
    </lineage>
</organism>
<name>A0ABU5QUM4_9BACT</name>
<gene>
    <name evidence="2" type="ORF">VB264_23660</name>
</gene>
<dbReference type="Proteomes" id="UP001304671">
    <property type="component" value="Unassembled WGS sequence"/>
</dbReference>
<evidence type="ECO:0000313" key="2">
    <source>
        <dbReference type="EMBL" id="MEA5260817.1"/>
    </source>
</evidence>
<feature type="domain" description="Phosphodiester glycosidase" evidence="1">
    <location>
        <begin position="99"/>
        <end position="263"/>
    </location>
</feature>
<keyword evidence="3" id="KW-1185">Reference proteome</keyword>
<dbReference type="InterPro" id="IPR018711">
    <property type="entry name" value="NAGPA"/>
</dbReference>
<protein>
    <submittedName>
        <fullName evidence="2">Phosphodiester glycosidase family protein</fullName>
    </submittedName>
</protein>
<reference evidence="2 3" key="1">
    <citation type="submission" date="2023-12" db="EMBL/GenBank/DDBJ databases">
        <title>Novel species of the genus Arcicella isolated from rivers.</title>
        <authorList>
            <person name="Lu H."/>
        </authorList>
    </citation>
    <scope>NUCLEOTIDE SEQUENCE [LARGE SCALE GENOMIC DNA]</scope>
    <source>
        <strain evidence="2 3">LMG 21963</strain>
    </source>
</reference>
<dbReference type="RefSeq" id="WP_323253667.1">
    <property type="nucleotide sequence ID" value="NZ_JAYFUL010000069.1"/>
</dbReference>
<accession>A0ABU5QUM4</accession>
<keyword evidence="2" id="KW-0326">Glycosidase</keyword>
<keyword evidence="2" id="KW-0378">Hydrolase</keyword>
<proteinExistence type="predicted"/>
<sequence>MILKTIQLLFILLIFEVNCKSQNSVNDLLIYKKSSNKTVKGLSIEINQIKINNTASTWNGLQFVWLKIPINNLSFTIEDLGKSIEPRNELSNYEQLDDIVITNGGFYDDSKKYDGLVKINNVIRSNFKDWEQGGFLLQSNKEIMILPISFHNNLNLFSYNYILQSKPIVVDNGKNVVFSNSYSRSNRIGIGFDNFGNLLIVIAYNDDGYAMSLYELGELLKTKDINTDTFLALDGGPNVSLYIPKLNNFFVGTRNRTYIANILHIKK</sequence>
<comment type="caution">
    <text evidence="2">The sequence shown here is derived from an EMBL/GenBank/DDBJ whole genome shotgun (WGS) entry which is preliminary data.</text>
</comment>
<evidence type="ECO:0000313" key="3">
    <source>
        <dbReference type="Proteomes" id="UP001304671"/>
    </source>
</evidence>